<comment type="subcellular location">
    <subcellularLocation>
        <location evidence="2">Cytoplasm</location>
    </subcellularLocation>
    <subcellularLocation>
        <location evidence="1">Nucleus</location>
    </subcellularLocation>
</comment>
<dbReference type="SUPFAM" id="SSF54928">
    <property type="entry name" value="RNA-binding domain, RBD"/>
    <property type="match status" value="3"/>
</dbReference>
<dbReference type="InterPro" id="IPR035979">
    <property type="entry name" value="RBD_domain_sf"/>
</dbReference>
<dbReference type="InterPro" id="IPR000504">
    <property type="entry name" value="RRM_dom"/>
</dbReference>
<dbReference type="GO" id="GO:0003723">
    <property type="term" value="F:RNA binding"/>
    <property type="evidence" value="ECO:0007669"/>
    <property type="project" value="UniProtKB-UniRule"/>
</dbReference>
<dbReference type="Gene3D" id="1.10.1900.10">
    <property type="entry name" value="c-terminal domain of poly(a) binding protein"/>
    <property type="match status" value="1"/>
</dbReference>
<dbReference type="PROSITE" id="PS51309">
    <property type="entry name" value="PABC"/>
    <property type="match status" value="1"/>
</dbReference>
<proteinExistence type="inferred from homology"/>
<dbReference type="Gene3D" id="3.30.70.330">
    <property type="match status" value="4"/>
</dbReference>
<evidence type="ECO:0000256" key="4">
    <source>
        <dbReference type="ARBA" id="ARBA00022490"/>
    </source>
</evidence>
<gene>
    <name evidence="13" type="ORF">LTRI10_LOCUS44003</name>
</gene>
<dbReference type="Proteomes" id="UP001497516">
    <property type="component" value="Chromosome 7"/>
</dbReference>
<evidence type="ECO:0000256" key="10">
    <source>
        <dbReference type="SAM" id="MobiDB-lite"/>
    </source>
</evidence>
<dbReference type="SUPFAM" id="SSF63570">
    <property type="entry name" value="PABC (PABP) domain"/>
    <property type="match status" value="1"/>
</dbReference>
<keyword evidence="7" id="KW-0539">Nucleus</keyword>
<sequence>MAAAAAAATEAGIFEPPTAALYVGDVEAQVTEAQLIDIFSGFHGYLSASLVRNSSSLTNNGGPRCYAYVNFSTLEQARQAMEATNHRVVNGKAIRVMEAQSNAETRTSGIGNIFVKNLHDSIDNAKLEEIFSKYGRILSCKVTVSEDGNSKGYGFVQFESPESASLAIESADGSIVEGKKLSVSKFMRKEERFNPENPEEYRNLYFKNLDDNVSEEMLRERFSEFGEITSLLVSKDEDGRSKGFGFVNFKETAAAQQAQRSMNMIQLGSKVLYVARAQKKSERQQSLRQQSEQRSEWLQKYKNCNLYVKNINDDVDDAQLRDHFSKIGSVVATRIMRTENGVSKGFGFVCLSTVDEAAKSVTLLNGSLFHGKPLYVAIAQTKEERRRFLEAVHAKRNAAAAPLFPIPPFAFPPFLPPPPPFLHQPPFPFPPMPGFAFPPPLLPNHIANCMGRPPLPFRRQGRFNNAGAMFRRPGFAPMAANRVLPPPPQQEKPDEKSRRDSNQSEEEDWSSHLAAASPQRREEMIWDRLLPLVQKLKGELAPRITRILMELDHAEQLVLLESAESLAAKVEEAENTINQTSNN</sequence>
<dbReference type="InterPro" id="IPR012677">
    <property type="entry name" value="Nucleotide-bd_a/b_plait_sf"/>
</dbReference>
<comment type="function">
    <text evidence="8">Binds the poly(A) tail of mRNA. Appears to be an important mediator of the multiple roles of the poly(A) tail in mRNA biogenesis, stability and translation.</text>
</comment>
<evidence type="ECO:0000256" key="6">
    <source>
        <dbReference type="ARBA" id="ARBA00022884"/>
    </source>
</evidence>
<evidence type="ECO:0000256" key="5">
    <source>
        <dbReference type="ARBA" id="ARBA00022737"/>
    </source>
</evidence>
<feature type="domain" description="PABC" evidence="12">
    <location>
        <begin position="505"/>
        <end position="582"/>
    </location>
</feature>
<dbReference type="Pfam" id="PF00658">
    <property type="entry name" value="MLLE"/>
    <property type="match status" value="1"/>
</dbReference>
<keyword evidence="14" id="KW-1185">Reference proteome</keyword>
<keyword evidence="5" id="KW-0677">Repeat</keyword>
<evidence type="ECO:0000256" key="2">
    <source>
        <dbReference type="ARBA" id="ARBA00004496"/>
    </source>
</evidence>
<feature type="region of interest" description="Disordered" evidence="10">
    <location>
        <begin position="478"/>
        <end position="517"/>
    </location>
</feature>
<evidence type="ECO:0000256" key="1">
    <source>
        <dbReference type="ARBA" id="ARBA00004123"/>
    </source>
</evidence>
<evidence type="ECO:0000313" key="14">
    <source>
        <dbReference type="Proteomes" id="UP001497516"/>
    </source>
</evidence>
<dbReference type="InterPro" id="IPR002004">
    <property type="entry name" value="PABP_HYD_C"/>
</dbReference>
<comment type="similarity">
    <text evidence="3">Belongs to the polyadenylate-binding protein type-1 family.</text>
</comment>
<dbReference type="InterPro" id="IPR036053">
    <property type="entry name" value="PABP-dom"/>
</dbReference>
<feature type="domain" description="RRM" evidence="11">
    <location>
        <begin position="304"/>
        <end position="381"/>
    </location>
</feature>
<keyword evidence="6 9" id="KW-0694">RNA-binding</keyword>
<dbReference type="PROSITE" id="PS50102">
    <property type="entry name" value="RRM"/>
    <property type="match status" value="4"/>
</dbReference>
<dbReference type="SMART" id="SM00517">
    <property type="entry name" value="PolyA"/>
    <property type="match status" value="1"/>
</dbReference>
<evidence type="ECO:0000313" key="13">
    <source>
        <dbReference type="EMBL" id="CAL1404120.1"/>
    </source>
</evidence>
<accession>A0AAV2G3E4</accession>
<dbReference type="PANTHER" id="PTHR24012">
    <property type="entry name" value="RNA BINDING PROTEIN"/>
    <property type="match status" value="1"/>
</dbReference>
<reference evidence="13 14" key="1">
    <citation type="submission" date="2024-04" db="EMBL/GenBank/DDBJ databases">
        <authorList>
            <person name="Fracassetti M."/>
        </authorList>
    </citation>
    <scope>NUCLEOTIDE SEQUENCE [LARGE SCALE GENOMIC DNA]</scope>
</reference>
<name>A0AAV2G3E4_9ROSI</name>
<feature type="domain" description="RRM" evidence="11">
    <location>
        <begin position="202"/>
        <end position="279"/>
    </location>
</feature>
<protein>
    <recommendedName>
        <fullName evidence="15">Polyadenylate-binding protein</fullName>
    </recommendedName>
</protein>
<dbReference type="EMBL" id="OZ034820">
    <property type="protein sequence ID" value="CAL1404120.1"/>
    <property type="molecule type" value="Genomic_DNA"/>
</dbReference>
<dbReference type="SMART" id="SM00360">
    <property type="entry name" value="RRM"/>
    <property type="match status" value="4"/>
</dbReference>
<feature type="domain" description="RRM" evidence="11">
    <location>
        <begin position="111"/>
        <end position="188"/>
    </location>
</feature>
<keyword evidence="4" id="KW-0963">Cytoplasm</keyword>
<evidence type="ECO:0000256" key="8">
    <source>
        <dbReference type="ARBA" id="ARBA00054110"/>
    </source>
</evidence>
<evidence type="ECO:0000259" key="11">
    <source>
        <dbReference type="PROSITE" id="PS50102"/>
    </source>
</evidence>
<dbReference type="GO" id="GO:0005737">
    <property type="term" value="C:cytoplasm"/>
    <property type="evidence" value="ECO:0007669"/>
    <property type="project" value="UniProtKB-SubCell"/>
</dbReference>
<dbReference type="GO" id="GO:0005634">
    <property type="term" value="C:nucleus"/>
    <property type="evidence" value="ECO:0007669"/>
    <property type="project" value="UniProtKB-SubCell"/>
</dbReference>
<evidence type="ECO:0008006" key="15">
    <source>
        <dbReference type="Google" id="ProtNLM"/>
    </source>
</evidence>
<dbReference type="AlphaFoldDB" id="A0AAV2G3E4"/>
<evidence type="ECO:0000256" key="3">
    <source>
        <dbReference type="ARBA" id="ARBA00008557"/>
    </source>
</evidence>
<feature type="domain" description="RRM" evidence="11">
    <location>
        <begin position="19"/>
        <end position="101"/>
    </location>
</feature>
<evidence type="ECO:0000256" key="9">
    <source>
        <dbReference type="PROSITE-ProRule" id="PRU00176"/>
    </source>
</evidence>
<dbReference type="Pfam" id="PF00076">
    <property type="entry name" value="RRM_1"/>
    <property type="match status" value="4"/>
</dbReference>
<feature type="compositionally biased region" description="Basic and acidic residues" evidence="10">
    <location>
        <begin position="491"/>
        <end position="502"/>
    </location>
</feature>
<dbReference type="FunFam" id="3.30.70.330:FF:000651">
    <property type="entry name" value="Poly(A) binding protein cytoplasmic 1 like"/>
    <property type="match status" value="1"/>
</dbReference>
<evidence type="ECO:0000259" key="12">
    <source>
        <dbReference type="PROSITE" id="PS51309"/>
    </source>
</evidence>
<evidence type="ECO:0000256" key="7">
    <source>
        <dbReference type="ARBA" id="ARBA00023242"/>
    </source>
</evidence>
<organism evidence="13 14">
    <name type="scientific">Linum trigynum</name>
    <dbReference type="NCBI Taxonomy" id="586398"/>
    <lineage>
        <taxon>Eukaryota</taxon>
        <taxon>Viridiplantae</taxon>
        <taxon>Streptophyta</taxon>
        <taxon>Embryophyta</taxon>
        <taxon>Tracheophyta</taxon>
        <taxon>Spermatophyta</taxon>
        <taxon>Magnoliopsida</taxon>
        <taxon>eudicotyledons</taxon>
        <taxon>Gunneridae</taxon>
        <taxon>Pentapetalae</taxon>
        <taxon>rosids</taxon>
        <taxon>fabids</taxon>
        <taxon>Malpighiales</taxon>
        <taxon>Linaceae</taxon>
        <taxon>Linum</taxon>
    </lineage>
</organism>